<dbReference type="Pfam" id="PF01494">
    <property type="entry name" value="FAD_binding_3"/>
    <property type="match status" value="1"/>
</dbReference>
<dbReference type="Proteomes" id="UP000001411">
    <property type="component" value="Chromosome"/>
</dbReference>
<dbReference type="KEGG" id="sep:SE_1880"/>
<dbReference type="RefSeq" id="WP_002474342.1">
    <property type="nucleotide sequence ID" value="NC_004461.1"/>
</dbReference>
<feature type="domain" description="FAD-binding" evidence="5">
    <location>
        <begin position="2"/>
        <end position="329"/>
    </location>
</feature>
<dbReference type="EMBL" id="AE015929">
    <property type="protein sequence ID" value="AAO05521.1"/>
    <property type="molecule type" value="Genomic_DNA"/>
</dbReference>
<organism evidence="6 7">
    <name type="scientific">Staphylococcus epidermidis (strain ATCC 12228 / FDA PCI 1200)</name>
    <dbReference type="NCBI Taxonomy" id="176280"/>
    <lineage>
        <taxon>Bacteria</taxon>
        <taxon>Bacillati</taxon>
        <taxon>Bacillota</taxon>
        <taxon>Bacilli</taxon>
        <taxon>Bacillales</taxon>
        <taxon>Staphylococcaceae</taxon>
        <taxon>Staphylococcus</taxon>
    </lineage>
</organism>
<dbReference type="eggNOG" id="COG0654">
    <property type="taxonomic scope" value="Bacteria"/>
</dbReference>
<dbReference type="PANTHER" id="PTHR46496">
    <property type="match status" value="1"/>
</dbReference>
<reference evidence="6 7" key="1">
    <citation type="journal article" date="2003" name="Mol. Microbiol.">
        <title>Genome-based analysis of virulence genes in a non-biofilm-forming Staphylococcus epidermidis strain (ATCC 12228).</title>
        <authorList>
            <person name="Zhang Y.Q."/>
            <person name="Ren S.X."/>
            <person name="Li H.L."/>
            <person name="Wang Y.X."/>
            <person name="Fu G."/>
            <person name="Yang J."/>
            <person name="Qin Z.Q."/>
            <person name="Miao Y.G."/>
            <person name="Wang W.Y."/>
            <person name="Chen R.S."/>
            <person name="Shen Y."/>
            <person name="Chen Z."/>
            <person name="Yuan Z.H."/>
            <person name="Zhao G.P."/>
            <person name="Qu D."/>
            <person name="Danchin A."/>
            <person name="Wen Y.M."/>
        </authorList>
    </citation>
    <scope>NUCLEOTIDE SEQUENCE [LARGE SCALE GENOMIC DNA]</scope>
    <source>
        <strain evidence="7">ATCC 12228 / FDA PCI 1200</strain>
    </source>
</reference>
<dbReference type="PATRIC" id="fig|176280.10.peg.1837"/>
<dbReference type="Gene3D" id="3.50.50.60">
    <property type="entry name" value="FAD/NAD(P)-binding domain"/>
    <property type="match status" value="1"/>
</dbReference>
<protein>
    <submittedName>
        <fullName evidence="6">Monooxygenase</fullName>
    </submittedName>
</protein>
<sequence>MKIAIVGAGIGGLTAAALLEEQGHQVKVFEKNTSINELSAGIGIGDNVLKKLGHHDLAKGIKNAGQNLTAMNIYDEQGTPLMSAKLKSHSLNVALSRQTLIEIIQSYVEESSIHTGFKVTKIEQTSCKVTLHFTKQESESFDLCIGADGLHSVVRESVGARTKIRYNGYTCFRGMVEDVQFNDQHVANEYWGVKGRVGIVPLINQRAYWFITVHAKEGDPKYQSFGKPHLQAYFNHFPDEVRKVLERQSETGILLHDIYDLKPLKTFVYGRTILMGDAAHATTPNMGQGASQAMEDAIVLVNCLEKYDFNKAIERYDKLRVKHTAKVIRRSKKIGKMAQKHHKLTVKLRNTAMKLIPNALASAQTKFLYKSKEK</sequence>
<dbReference type="GO" id="GO:0071949">
    <property type="term" value="F:FAD binding"/>
    <property type="evidence" value="ECO:0007669"/>
    <property type="project" value="InterPro"/>
</dbReference>
<accession>A0A0H2VJ18</accession>
<evidence type="ECO:0000256" key="3">
    <source>
        <dbReference type="ARBA" id="ARBA00022827"/>
    </source>
</evidence>
<evidence type="ECO:0000259" key="5">
    <source>
        <dbReference type="Pfam" id="PF01494"/>
    </source>
</evidence>
<keyword evidence="2" id="KW-0285">Flavoprotein</keyword>
<dbReference type="AlphaFoldDB" id="A0A0H2VJ18"/>
<dbReference type="SUPFAM" id="SSF51905">
    <property type="entry name" value="FAD/NAD(P)-binding domain"/>
    <property type="match status" value="1"/>
</dbReference>
<dbReference type="NCBIfam" id="NF005243">
    <property type="entry name" value="PRK06753.1"/>
    <property type="match status" value="1"/>
</dbReference>
<evidence type="ECO:0000313" key="6">
    <source>
        <dbReference type="EMBL" id="AAO05521.1"/>
    </source>
</evidence>
<evidence type="ECO:0000313" key="7">
    <source>
        <dbReference type="Proteomes" id="UP000001411"/>
    </source>
</evidence>
<dbReference type="OrthoDB" id="9766816at2"/>
<dbReference type="InterPro" id="IPR036188">
    <property type="entry name" value="FAD/NAD-bd_sf"/>
</dbReference>
<evidence type="ECO:0000256" key="4">
    <source>
        <dbReference type="ARBA" id="ARBA00023002"/>
    </source>
</evidence>
<evidence type="ECO:0000256" key="1">
    <source>
        <dbReference type="ARBA" id="ARBA00001974"/>
    </source>
</evidence>
<dbReference type="GO" id="GO:0004497">
    <property type="term" value="F:monooxygenase activity"/>
    <property type="evidence" value="ECO:0007669"/>
    <property type="project" value="UniProtKB-KW"/>
</dbReference>
<proteinExistence type="predicted"/>
<evidence type="ECO:0000256" key="2">
    <source>
        <dbReference type="ARBA" id="ARBA00022630"/>
    </source>
</evidence>
<dbReference type="PRINTS" id="PR00420">
    <property type="entry name" value="RNGMNOXGNASE"/>
</dbReference>
<dbReference type="InterPro" id="IPR002938">
    <property type="entry name" value="FAD-bd"/>
</dbReference>
<keyword evidence="4" id="KW-0560">Oxidoreductase</keyword>
<comment type="cofactor">
    <cofactor evidence="1">
        <name>FAD</name>
        <dbReference type="ChEBI" id="CHEBI:57692"/>
    </cofactor>
</comment>
<name>A0A0H2VJ18_STAES</name>
<dbReference type="PANTHER" id="PTHR46496:SF1">
    <property type="entry name" value="ZEAXANTHIN EPOXIDASE, CHLOROPLASTIC"/>
    <property type="match status" value="1"/>
</dbReference>
<keyword evidence="3" id="KW-0274">FAD</keyword>
<gene>
    <name evidence="6" type="ordered locus">SE_1880</name>
</gene>
<keyword evidence="6" id="KW-0503">Monooxygenase</keyword>
<dbReference type="HOGENOM" id="CLU_009665_19_5_9"/>